<dbReference type="InterPro" id="IPR042100">
    <property type="entry name" value="Bug_dom1"/>
</dbReference>
<dbReference type="SUPFAM" id="SSF53850">
    <property type="entry name" value="Periplasmic binding protein-like II"/>
    <property type="match status" value="1"/>
</dbReference>
<dbReference type="EMBL" id="FNDD01000029">
    <property type="protein sequence ID" value="SDH79279.1"/>
    <property type="molecule type" value="Genomic_DNA"/>
</dbReference>
<name>A0A1G8FBC9_9VIBR</name>
<dbReference type="Pfam" id="PF03401">
    <property type="entry name" value="TctC"/>
    <property type="match status" value="1"/>
</dbReference>
<evidence type="ECO:0000313" key="4">
    <source>
        <dbReference type="Proteomes" id="UP000198854"/>
    </source>
</evidence>
<keyword evidence="4" id="KW-1185">Reference proteome</keyword>
<comment type="similarity">
    <text evidence="1">Belongs to the UPF0065 (bug) family.</text>
</comment>
<dbReference type="OrthoDB" id="5171643at2"/>
<dbReference type="CDD" id="cd07012">
    <property type="entry name" value="PBP2_Bug_TTT"/>
    <property type="match status" value="1"/>
</dbReference>
<reference evidence="3 4" key="1">
    <citation type="submission" date="2016-10" db="EMBL/GenBank/DDBJ databases">
        <authorList>
            <person name="de Groot N.N."/>
        </authorList>
    </citation>
    <scope>NUCLEOTIDE SEQUENCE [LARGE SCALE GENOMIC DNA]</scope>
    <source>
        <strain evidence="3 4">CGMCC 1.10228</strain>
    </source>
</reference>
<protein>
    <submittedName>
        <fullName evidence="3">Tripartite-type tricarboxylate transporter, receptor component TctC</fullName>
    </submittedName>
</protein>
<dbReference type="STRING" id="861298.SAMN04488136_12966"/>
<feature type="chain" id="PRO_5011455486" evidence="2">
    <location>
        <begin position="24"/>
        <end position="335"/>
    </location>
</feature>
<dbReference type="PANTHER" id="PTHR42928:SF5">
    <property type="entry name" value="BLR1237 PROTEIN"/>
    <property type="match status" value="1"/>
</dbReference>
<proteinExistence type="inferred from homology"/>
<accession>A0A1G8FBC9</accession>
<sequence length="335" mass="36159">MYHNYFKRLALTALTVLPVMASAAEYPSKNVQGIIQWGAGGATDSIMRAVTPAAEKVLGTDVILTNRSGGVGAIAMKYVNARKSDGYTILMGAENPQMYKVMGLADIDYSDMIPISILAQGISIIVARNDAPYDNIKEFIDYAKSHPNEVKVGSTGPGGLPSILLAILQGQEAFRVTNIPYNGDGPGMTALLGSAIDVMPTSYGPAKEYIRAGKLKVLGLMDKTAHPELPNVPPVTDFYPDLAAQLPYSSFFGIFVKKGTPQQAVDKLSKAFNQSASSEEFKTLVTNRGFTYLGLSGQQADDYLERFRSVASWIVYDSGIAKHSPQDFKIKKIGN</sequence>
<keyword evidence="2" id="KW-0732">Signal</keyword>
<dbReference type="Proteomes" id="UP000198854">
    <property type="component" value="Unassembled WGS sequence"/>
</dbReference>
<dbReference type="PANTHER" id="PTHR42928">
    <property type="entry name" value="TRICARBOXYLATE-BINDING PROTEIN"/>
    <property type="match status" value="1"/>
</dbReference>
<keyword evidence="3" id="KW-0675">Receptor</keyword>
<evidence type="ECO:0000256" key="1">
    <source>
        <dbReference type="ARBA" id="ARBA00006987"/>
    </source>
</evidence>
<evidence type="ECO:0000256" key="2">
    <source>
        <dbReference type="SAM" id="SignalP"/>
    </source>
</evidence>
<dbReference type="RefSeq" id="WP_093278018.1">
    <property type="nucleotide sequence ID" value="NZ_FNDD01000029.1"/>
</dbReference>
<feature type="signal peptide" evidence="2">
    <location>
        <begin position="1"/>
        <end position="23"/>
    </location>
</feature>
<organism evidence="3 4">
    <name type="scientific">Vibrio xiamenensis</name>
    <dbReference type="NCBI Taxonomy" id="861298"/>
    <lineage>
        <taxon>Bacteria</taxon>
        <taxon>Pseudomonadati</taxon>
        <taxon>Pseudomonadota</taxon>
        <taxon>Gammaproteobacteria</taxon>
        <taxon>Vibrionales</taxon>
        <taxon>Vibrionaceae</taxon>
        <taxon>Vibrio</taxon>
    </lineage>
</organism>
<dbReference type="InterPro" id="IPR005064">
    <property type="entry name" value="BUG"/>
</dbReference>
<dbReference type="AlphaFoldDB" id="A0A1G8FBC9"/>
<dbReference type="PIRSF" id="PIRSF017082">
    <property type="entry name" value="YflP"/>
    <property type="match status" value="1"/>
</dbReference>
<dbReference type="Gene3D" id="3.40.190.150">
    <property type="entry name" value="Bordetella uptake gene, domain 1"/>
    <property type="match status" value="1"/>
</dbReference>
<gene>
    <name evidence="3" type="ORF">SAMN04488136_12966</name>
</gene>
<evidence type="ECO:0000313" key="3">
    <source>
        <dbReference type="EMBL" id="SDH79279.1"/>
    </source>
</evidence>
<dbReference type="Gene3D" id="3.40.190.10">
    <property type="entry name" value="Periplasmic binding protein-like II"/>
    <property type="match status" value="1"/>
</dbReference>